<dbReference type="PANTHER" id="PTHR43976:SF16">
    <property type="entry name" value="SHORT-CHAIN DEHYDROGENASE_REDUCTASE FAMILY PROTEIN"/>
    <property type="match status" value="1"/>
</dbReference>
<evidence type="ECO:0000256" key="1">
    <source>
        <dbReference type="ARBA" id="ARBA00006484"/>
    </source>
</evidence>
<evidence type="ECO:0000256" key="3">
    <source>
        <dbReference type="RuleBase" id="RU000363"/>
    </source>
</evidence>
<sequence>MQKAIFITGCSSGIGLAAAKTLHQRGYRVLAACRKPSDLAYMRELGFEPIELDLDDKESVECAARKVIELTDGRLFGLFNNGGFGVYGSLESISREQMEKQFSTNFFGTHQLTCLLLPAIRAYGAGRIVQTSSVMGLISTPGRGAYAASKYALEAWSDALRGELAKTDIKVSLIEPGPIHTRFTHNVNQTQHDHPVENPGLARRFTLMPEDVVSKLIHALESPNPKLRYSVTLLTHTVKVMRRLLPERWLDKILRWQSQ</sequence>
<dbReference type="NCBIfam" id="NF005950">
    <property type="entry name" value="PRK08017.1"/>
    <property type="match status" value="1"/>
</dbReference>
<evidence type="ECO:0000256" key="2">
    <source>
        <dbReference type="ARBA" id="ARBA00023002"/>
    </source>
</evidence>
<protein>
    <submittedName>
        <fullName evidence="4">Putative short-chain type dehydrogenase/reductase</fullName>
    </submittedName>
</protein>
<comment type="similarity">
    <text evidence="1 3">Belongs to the short-chain dehydrogenases/reductases (SDR) family.</text>
</comment>
<dbReference type="Pfam" id="PF00106">
    <property type="entry name" value="adh_short"/>
    <property type="match status" value="1"/>
</dbReference>
<reference evidence="4 5" key="1">
    <citation type="submission" date="2016-09" db="EMBL/GenBank/DDBJ databases">
        <title>Xenorhabdus thuongxuanensis sp. nov. and Xenorhabdus eapokensis sp. nov., isolated from Steinernema species.</title>
        <authorList>
            <person name="Kaempfer P."/>
            <person name="Tobias N.J."/>
            <person name="Phan Ke L."/>
            <person name="Bode H.B."/>
            <person name="Glaeser S.P."/>
        </authorList>
    </citation>
    <scope>NUCLEOTIDE SEQUENCE [LARGE SCALE GENOMIC DNA]</scope>
    <source>
        <strain evidence="4 5">DL20</strain>
    </source>
</reference>
<dbReference type="Gene3D" id="3.40.50.720">
    <property type="entry name" value="NAD(P)-binding Rossmann-like Domain"/>
    <property type="match status" value="1"/>
</dbReference>
<dbReference type="SUPFAM" id="SSF51735">
    <property type="entry name" value="NAD(P)-binding Rossmann-fold domains"/>
    <property type="match status" value="1"/>
</dbReference>
<keyword evidence="2" id="KW-0560">Oxidoreductase</keyword>
<proteinExistence type="inferred from homology"/>
<keyword evidence="5" id="KW-1185">Reference proteome</keyword>
<dbReference type="InterPro" id="IPR051911">
    <property type="entry name" value="SDR_oxidoreductase"/>
</dbReference>
<gene>
    <name evidence="4" type="ORF">Xedl_01201</name>
</gene>
<dbReference type="PRINTS" id="PR00080">
    <property type="entry name" value="SDRFAMILY"/>
</dbReference>
<dbReference type="Proteomes" id="UP000186268">
    <property type="component" value="Unassembled WGS sequence"/>
</dbReference>
<evidence type="ECO:0000313" key="4">
    <source>
        <dbReference type="EMBL" id="OKP04430.1"/>
    </source>
</evidence>
<dbReference type="STRING" id="1873482.Xedl_01201"/>
<dbReference type="InterPro" id="IPR002347">
    <property type="entry name" value="SDR_fam"/>
</dbReference>
<dbReference type="PANTHER" id="PTHR43976">
    <property type="entry name" value="SHORT CHAIN DEHYDROGENASE"/>
    <property type="match status" value="1"/>
</dbReference>
<dbReference type="RefSeq" id="WP_074022907.1">
    <property type="nucleotide sequence ID" value="NZ_CAWNAG010000158.1"/>
</dbReference>
<comment type="caution">
    <text evidence="4">The sequence shown here is derived from an EMBL/GenBank/DDBJ whole genome shotgun (WGS) entry which is preliminary data.</text>
</comment>
<dbReference type="GO" id="GO:0016491">
    <property type="term" value="F:oxidoreductase activity"/>
    <property type="evidence" value="ECO:0007669"/>
    <property type="project" value="UniProtKB-KW"/>
</dbReference>
<dbReference type="CDD" id="cd05374">
    <property type="entry name" value="17beta-HSD-like_SDR_c"/>
    <property type="match status" value="1"/>
</dbReference>
<dbReference type="PROSITE" id="PS00061">
    <property type="entry name" value="ADH_SHORT"/>
    <property type="match status" value="1"/>
</dbReference>
<evidence type="ECO:0000313" key="5">
    <source>
        <dbReference type="Proteomes" id="UP000186268"/>
    </source>
</evidence>
<accession>A0A1Q5TW60</accession>
<dbReference type="PRINTS" id="PR00081">
    <property type="entry name" value="GDHRDH"/>
</dbReference>
<name>A0A1Q5TW60_9GAMM</name>
<dbReference type="InterPro" id="IPR036291">
    <property type="entry name" value="NAD(P)-bd_dom_sf"/>
</dbReference>
<dbReference type="AlphaFoldDB" id="A0A1Q5TW60"/>
<dbReference type="EMBL" id="MKGQ01000005">
    <property type="protein sequence ID" value="OKP04430.1"/>
    <property type="molecule type" value="Genomic_DNA"/>
</dbReference>
<dbReference type="InterPro" id="IPR020904">
    <property type="entry name" value="Sc_DH/Rdtase_CS"/>
</dbReference>
<organism evidence="4 5">
    <name type="scientific">Xenorhabdus eapokensis</name>
    <dbReference type="NCBI Taxonomy" id="1873482"/>
    <lineage>
        <taxon>Bacteria</taxon>
        <taxon>Pseudomonadati</taxon>
        <taxon>Pseudomonadota</taxon>
        <taxon>Gammaproteobacteria</taxon>
        <taxon>Enterobacterales</taxon>
        <taxon>Morganellaceae</taxon>
        <taxon>Xenorhabdus</taxon>
    </lineage>
</organism>
<dbReference type="OrthoDB" id="9810734at2"/>